<dbReference type="Gene3D" id="3.40.190.10">
    <property type="entry name" value="Periplasmic binding protein-like II"/>
    <property type="match status" value="2"/>
</dbReference>
<organism evidence="10 11">
    <name type="scientific">Ferrithrix thermotolerans DSM 19514</name>
    <dbReference type="NCBI Taxonomy" id="1121881"/>
    <lineage>
        <taxon>Bacteria</taxon>
        <taxon>Bacillati</taxon>
        <taxon>Actinomycetota</taxon>
        <taxon>Acidimicrobiia</taxon>
        <taxon>Acidimicrobiales</taxon>
        <taxon>Acidimicrobiaceae</taxon>
        <taxon>Ferrithrix</taxon>
    </lineage>
</organism>
<dbReference type="OrthoDB" id="9810298at2"/>
<name>A0A1M4SP47_9ACTN</name>
<dbReference type="AlphaFoldDB" id="A0A1M4SP47"/>
<dbReference type="NCBIfam" id="TIGR00212">
    <property type="entry name" value="hemC"/>
    <property type="match status" value="1"/>
</dbReference>
<accession>A0A1M4SP47</accession>
<gene>
    <name evidence="10" type="ORF">SAMN02745225_00316</name>
</gene>
<dbReference type="GO" id="GO:0004418">
    <property type="term" value="F:hydroxymethylbilane synthase activity"/>
    <property type="evidence" value="ECO:0007669"/>
    <property type="project" value="UniProtKB-UniRule"/>
</dbReference>
<evidence type="ECO:0000256" key="1">
    <source>
        <dbReference type="ARBA" id="ARBA00002869"/>
    </source>
</evidence>
<keyword evidence="11" id="KW-1185">Reference proteome</keyword>
<evidence type="ECO:0000313" key="10">
    <source>
        <dbReference type="EMBL" id="SHE33958.1"/>
    </source>
</evidence>
<evidence type="ECO:0000256" key="3">
    <source>
        <dbReference type="ARBA" id="ARBA00012655"/>
    </source>
</evidence>
<dbReference type="Gene3D" id="3.30.160.40">
    <property type="entry name" value="Porphobilinogen deaminase, C-terminal domain"/>
    <property type="match status" value="1"/>
</dbReference>
<evidence type="ECO:0000256" key="5">
    <source>
        <dbReference type="ARBA" id="ARBA00023244"/>
    </source>
</evidence>
<dbReference type="PANTHER" id="PTHR11557:SF0">
    <property type="entry name" value="PORPHOBILINOGEN DEAMINASE"/>
    <property type="match status" value="1"/>
</dbReference>
<evidence type="ECO:0000313" key="11">
    <source>
        <dbReference type="Proteomes" id="UP000184295"/>
    </source>
</evidence>
<dbReference type="RefSeq" id="WP_072788063.1">
    <property type="nucleotide sequence ID" value="NZ_FQUL01000003.1"/>
</dbReference>
<feature type="domain" description="Porphobilinogen deaminase N-terminal" evidence="8">
    <location>
        <begin position="4"/>
        <end position="200"/>
    </location>
</feature>
<dbReference type="PANTHER" id="PTHR11557">
    <property type="entry name" value="PORPHOBILINOGEN DEAMINASE"/>
    <property type="match status" value="1"/>
</dbReference>
<evidence type="ECO:0000256" key="7">
    <source>
        <dbReference type="NCBIfam" id="TIGR00212"/>
    </source>
</evidence>
<dbReference type="InterPro" id="IPR022417">
    <property type="entry name" value="Porphobilin_deaminase_N"/>
</dbReference>
<proteinExistence type="inferred from homology"/>
<dbReference type="GO" id="GO:0005737">
    <property type="term" value="C:cytoplasm"/>
    <property type="evidence" value="ECO:0007669"/>
    <property type="project" value="UniProtKB-UniRule"/>
</dbReference>
<sequence>MRTVKIATRRSELAVAQATYVGSLLNSDFELVYVTTQGDRDQASALSVIGGQGIFTKEVQRAVLDGMADIAVHSAKDLPSATHIDLAIRGVPKREDVRDVLIGSRLSDLAEGSIVYTSSNRRKAQLLSLRPDIEVRGARGSIATRMKLAGHRSAVFVAKAALDRLGISKFDGEILPLESFTPQVGQGALAVEALRSDDEIGDLLQGITDLETFDALMCERAFLSRLGAGCTMPVGAYAVSAEGLTTVNGFIGVEDGSRLWRASASSTDPQRAGRELAEKLLQMSGVRFGEATVERATG</sequence>
<dbReference type="GO" id="GO:0006783">
    <property type="term" value="P:heme biosynthetic process"/>
    <property type="evidence" value="ECO:0007669"/>
    <property type="project" value="TreeGrafter"/>
</dbReference>
<dbReference type="InterPro" id="IPR022418">
    <property type="entry name" value="Porphobilinogen_deaminase_C"/>
</dbReference>
<dbReference type="PRINTS" id="PR00151">
    <property type="entry name" value="PORPHBDMNASE"/>
</dbReference>
<dbReference type="Proteomes" id="UP000184295">
    <property type="component" value="Unassembled WGS sequence"/>
</dbReference>
<dbReference type="InterPro" id="IPR000860">
    <property type="entry name" value="HemC"/>
</dbReference>
<evidence type="ECO:0000259" key="9">
    <source>
        <dbReference type="Pfam" id="PF03900"/>
    </source>
</evidence>
<evidence type="ECO:0000256" key="2">
    <source>
        <dbReference type="ARBA" id="ARBA00005638"/>
    </source>
</evidence>
<dbReference type="SUPFAM" id="SSF54782">
    <property type="entry name" value="Porphobilinogen deaminase (hydroxymethylbilane synthase), C-terminal domain"/>
    <property type="match status" value="1"/>
</dbReference>
<dbReference type="InterPro" id="IPR036803">
    <property type="entry name" value="Porphobilinogen_deaminase_C_sf"/>
</dbReference>
<comment type="function">
    <text evidence="1">Tetrapolymerization of the monopyrrole PBG into the hydroxymethylbilane pre-uroporphyrinogen in several discrete steps.</text>
</comment>
<dbReference type="EC" id="2.5.1.61" evidence="3 7"/>
<dbReference type="PIRSF" id="PIRSF001438">
    <property type="entry name" value="4pyrrol_synth_OHMeBilane_synth"/>
    <property type="match status" value="1"/>
</dbReference>
<dbReference type="STRING" id="1121881.SAMN02745225_00316"/>
<reference evidence="11" key="1">
    <citation type="submission" date="2016-11" db="EMBL/GenBank/DDBJ databases">
        <authorList>
            <person name="Varghese N."/>
            <person name="Submissions S."/>
        </authorList>
    </citation>
    <scope>NUCLEOTIDE SEQUENCE [LARGE SCALE GENOMIC DNA]</scope>
    <source>
        <strain evidence="11">DSM 19514</strain>
    </source>
</reference>
<dbReference type="EMBL" id="FQUL01000003">
    <property type="protein sequence ID" value="SHE33958.1"/>
    <property type="molecule type" value="Genomic_DNA"/>
</dbReference>
<keyword evidence="5" id="KW-0627">Porphyrin biosynthesis</keyword>
<dbReference type="Pfam" id="PF03900">
    <property type="entry name" value="Porphobil_deamC"/>
    <property type="match status" value="1"/>
</dbReference>
<comment type="catalytic activity">
    <reaction evidence="6">
        <text>4 porphobilinogen + H2O = hydroxymethylbilane + 4 NH4(+)</text>
        <dbReference type="Rhea" id="RHEA:13185"/>
        <dbReference type="ChEBI" id="CHEBI:15377"/>
        <dbReference type="ChEBI" id="CHEBI:28938"/>
        <dbReference type="ChEBI" id="CHEBI:57845"/>
        <dbReference type="ChEBI" id="CHEBI:58126"/>
        <dbReference type="EC" id="2.5.1.61"/>
    </reaction>
</comment>
<evidence type="ECO:0000259" key="8">
    <source>
        <dbReference type="Pfam" id="PF01379"/>
    </source>
</evidence>
<dbReference type="Pfam" id="PF01379">
    <property type="entry name" value="Porphobil_deam"/>
    <property type="match status" value="1"/>
</dbReference>
<keyword evidence="4" id="KW-0808">Transferase</keyword>
<dbReference type="SUPFAM" id="SSF53850">
    <property type="entry name" value="Periplasmic binding protein-like II"/>
    <property type="match status" value="1"/>
</dbReference>
<protein>
    <recommendedName>
        <fullName evidence="3 7">Hydroxymethylbilane synthase</fullName>
        <ecNumber evidence="3 7">2.5.1.61</ecNumber>
    </recommendedName>
</protein>
<feature type="domain" description="Porphobilinogen deaminase C-terminal" evidence="9">
    <location>
        <begin position="216"/>
        <end position="282"/>
    </location>
</feature>
<evidence type="ECO:0000256" key="6">
    <source>
        <dbReference type="ARBA" id="ARBA00048169"/>
    </source>
</evidence>
<comment type="similarity">
    <text evidence="2">Belongs to the HMBS family.</text>
</comment>
<evidence type="ECO:0000256" key="4">
    <source>
        <dbReference type="ARBA" id="ARBA00022679"/>
    </source>
</evidence>